<organism evidence="1 2">
    <name type="scientific">Candidatus Kaiserbacteria bacterium GW2011_GWA2_58_9</name>
    <dbReference type="NCBI Taxonomy" id="1618672"/>
    <lineage>
        <taxon>Bacteria</taxon>
        <taxon>Candidatus Kaiseribacteriota</taxon>
    </lineage>
</organism>
<dbReference type="SUPFAM" id="SSF54909">
    <property type="entry name" value="Dimeric alpha+beta barrel"/>
    <property type="match status" value="1"/>
</dbReference>
<name>A0A0G2BJM5_9BACT</name>
<protein>
    <recommendedName>
        <fullName evidence="3">YCII-related domain-containing protein</fullName>
    </recommendedName>
</protein>
<dbReference type="Proteomes" id="UP000034789">
    <property type="component" value="Unassembled WGS sequence"/>
</dbReference>
<reference evidence="1 2" key="1">
    <citation type="journal article" date="2015" name="Nature">
        <title>rRNA introns, odd ribosomes, and small enigmatic genomes across a large radiation of phyla.</title>
        <authorList>
            <person name="Brown C.T."/>
            <person name="Hug L.A."/>
            <person name="Thomas B.C."/>
            <person name="Sharon I."/>
            <person name="Castelle C.J."/>
            <person name="Singh A."/>
            <person name="Wilkins M.J."/>
            <person name="Williams K.H."/>
            <person name="Banfield J.F."/>
        </authorList>
    </citation>
    <scope>NUCLEOTIDE SEQUENCE [LARGE SCALE GENOMIC DNA]</scope>
</reference>
<gene>
    <name evidence="1" type="ORF">UY98_C0034G0007</name>
</gene>
<evidence type="ECO:0000313" key="1">
    <source>
        <dbReference type="EMBL" id="KKW45974.1"/>
    </source>
</evidence>
<dbReference type="EMBL" id="LCSD01000034">
    <property type="protein sequence ID" value="KKW45974.1"/>
    <property type="molecule type" value="Genomic_DNA"/>
</dbReference>
<dbReference type="Gene3D" id="3.30.70.1060">
    <property type="entry name" value="Dimeric alpha+beta barrel"/>
    <property type="match status" value="1"/>
</dbReference>
<comment type="caution">
    <text evidence="1">The sequence shown here is derived from an EMBL/GenBank/DDBJ whole genome shotgun (WGS) entry which is preliminary data.</text>
</comment>
<dbReference type="AlphaFoldDB" id="A0A0G2BJM5"/>
<accession>A0A0G2BJM5</accession>
<sequence>MGWFTKYGDKFTDSGNPFMPGKEVTSAEVKDLPHDKNAITGYSIIKAESMDEALKIAQDCPMITSMRVYEAATM</sequence>
<evidence type="ECO:0008006" key="3">
    <source>
        <dbReference type="Google" id="ProtNLM"/>
    </source>
</evidence>
<evidence type="ECO:0000313" key="2">
    <source>
        <dbReference type="Proteomes" id="UP000034789"/>
    </source>
</evidence>
<dbReference type="InterPro" id="IPR011008">
    <property type="entry name" value="Dimeric_a/b-barrel"/>
</dbReference>
<proteinExistence type="predicted"/>